<evidence type="ECO:0000313" key="1">
    <source>
        <dbReference type="EMBL" id="KAG8481142.1"/>
    </source>
</evidence>
<comment type="caution">
    <text evidence="1">The sequence shown here is derived from an EMBL/GenBank/DDBJ whole genome shotgun (WGS) entry which is preliminary data.</text>
</comment>
<dbReference type="Proteomes" id="UP000701853">
    <property type="component" value="Chromosome 10"/>
</dbReference>
<dbReference type="EMBL" id="JAHUZN010000010">
    <property type="protein sequence ID" value="KAG8481142.1"/>
    <property type="molecule type" value="Genomic_DNA"/>
</dbReference>
<dbReference type="OrthoDB" id="985421at2759"/>
<protein>
    <submittedName>
        <fullName evidence="1">Uncharacterized protein</fullName>
    </submittedName>
</protein>
<sequence>MRIIGSSHFQNDVQEFIRKSLSSPPYVVVRFFFMSYSFGHHCVETITKQFLNPNQPFNETTHASVEAYHKVSINLLVQDFNDVYQEISLCFFYAFY</sequence>
<evidence type="ECO:0000313" key="2">
    <source>
        <dbReference type="Proteomes" id="UP000701853"/>
    </source>
</evidence>
<keyword evidence="2" id="KW-1185">Reference proteome</keyword>
<accession>A0A8J5YEN4</accession>
<reference evidence="1 2" key="1">
    <citation type="journal article" date="2021" name="bioRxiv">
        <title>The Gossypium anomalum genome as a resource for cotton improvement and evolutionary analysis of hybrid incompatibility.</title>
        <authorList>
            <person name="Grover C.E."/>
            <person name="Yuan D."/>
            <person name="Arick M.A."/>
            <person name="Miller E.R."/>
            <person name="Hu G."/>
            <person name="Peterson D.G."/>
            <person name="Wendel J.F."/>
            <person name="Udall J.A."/>
        </authorList>
    </citation>
    <scope>NUCLEOTIDE SEQUENCE [LARGE SCALE GENOMIC DNA]</scope>
    <source>
        <strain evidence="1">JFW-Udall</strain>
        <tissue evidence="1">Leaf</tissue>
    </source>
</reference>
<name>A0A8J5YEN4_9ROSI</name>
<dbReference type="AlphaFoldDB" id="A0A8J5YEN4"/>
<proteinExistence type="predicted"/>
<organism evidence="1 2">
    <name type="scientific">Gossypium anomalum</name>
    <dbReference type="NCBI Taxonomy" id="47600"/>
    <lineage>
        <taxon>Eukaryota</taxon>
        <taxon>Viridiplantae</taxon>
        <taxon>Streptophyta</taxon>
        <taxon>Embryophyta</taxon>
        <taxon>Tracheophyta</taxon>
        <taxon>Spermatophyta</taxon>
        <taxon>Magnoliopsida</taxon>
        <taxon>eudicotyledons</taxon>
        <taxon>Gunneridae</taxon>
        <taxon>Pentapetalae</taxon>
        <taxon>rosids</taxon>
        <taxon>malvids</taxon>
        <taxon>Malvales</taxon>
        <taxon>Malvaceae</taxon>
        <taxon>Malvoideae</taxon>
        <taxon>Gossypium</taxon>
    </lineage>
</organism>
<gene>
    <name evidence="1" type="ORF">CXB51_025910</name>
</gene>